<protein>
    <submittedName>
        <fullName evidence="1">Uncharacterized protein</fullName>
    </submittedName>
</protein>
<reference evidence="1 2" key="1">
    <citation type="submission" date="2023-04" db="EMBL/GenBank/DDBJ databases">
        <title>A novel bacteria isolated from coastal sediment.</title>
        <authorList>
            <person name="Liu X.-J."/>
            <person name="Du Z.-J."/>
        </authorList>
    </citation>
    <scope>NUCLEOTIDE SEQUENCE [LARGE SCALE GENOMIC DNA]</scope>
    <source>
        <strain evidence="1 2">SDUM461003</strain>
    </source>
</reference>
<keyword evidence="2" id="KW-1185">Reference proteome</keyword>
<comment type="caution">
    <text evidence="1">The sequence shown here is derived from an EMBL/GenBank/DDBJ whole genome shotgun (WGS) entry which is preliminary data.</text>
</comment>
<evidence type="ECO:0000313" key="1">
    <source>
        <dbReference type="EMBL" id="MDQ8205981.1"/>
    </source>
</evidence>
<proteinExistence type="predicted"/>
<accession>A0ABU1AP97</accession>
<dbReference type="EMBL" id="JARXHW010000001">
    <property type="protein sequence ID" value="MDQ8205981.1"/>
    <property type="molecule type" value="Genomic_DNA"/>
</dbReference>
<name>A0ABU1AP97_9BACT</name>
<sequence>MDKIKSLLLPLALVFAGIAIFEFGARYGATNMRAYAIASELQFPLNIYEQAVSSMDAGSKETFAAMIDNGIAVGALHRKVWYLKKDARSKLDTVLARALSTRGEAVCERFASMQASEDLPTYNKNKLTEICEAVDIARLELVDHTSSPADSITEQQESL</sequence>
<evidence type="ECO:0000313" key="2">
    <source>
        <dbReference type="Proteomes" id="UP001225316"/>
    </source>
</evidence>
<dbReference type="RefSeq" id="WP_308947954.1">
    <property type="nucleotide sequence ID" value="NZ_JARXHW010000001.1"/>
</dbReference>
<dbReference type="Proteomes" id="UP001225316">
    <property type="component" value="Unassembled WGS sequence"/>
</dbReference>
<gene>
    <name evidence="1" type="ORF">QEH52_00540</name>
</gene>
<organism evidence="1 2">
    <name type="scientific">Thalassobacterium maritimum</name>
    <dbReference type="NCBI Taxonomy" id="3041265"/>
    <lineage>
        <taxon>Bacteria</taxon>
        <taxon>Pseudomonadati</taxon>
        <taxon>Verrucomicrobiota</taxon>
        <taxon>Opitutia</taxon>
        <taxon>Puniceicoccales</taxon>
        <taxon>Coraliomargaritaceae</taxon>
        <taxon>Thalassobacterium</taxon>
    </lineage>
</organism>